<keyword evidence="3" id="KW-0378">Hydrolase</keyword>
<dbReference type="RefSeq" id="WP_119397899.1">
    <property type="nucleotide sequence ID" value="NZ_QWJJ01000003.1"/>
</dbReference>
<sequence length="800" mass="88696">MRSLPETFSNWFASHGWQVHPHQQEMLERADDPALLLIAPTGGGKTLAGFLPTLIDLANHPHDGLHTLYISPLKALAADIRRNLETPVAEMALPIRIEDRTGDTPSSRKRRQRADPPHILLTTPESLALLMSYDDAPRMFAGLKRVVVDEIHALAESKRGDQLMLALARLERLCPGLRRVGLSATVEDPPALAGFLARHPDPCHILMADPGPAPDIRMLHTETPPPWSGGGGVYAIPDVLEQIRQHRITLIFHNTRAQAEIFFHNLWLANDDGLPIGIHHGSLDKVQRDRVERAMVQGRLRAVVCTGSLDLGIDWGDVDLVIQVGAPKNVKRLVQRIGRANHRYNAPSKALLVPANRFEVVECEAALEAVVAADLDGDPRGPGPRDVLCQHILIAACAGPFAAEDLFDEVRTAGPYADLARNEFDACLDYCATGGYALRAYDQWQRLKQAPDGRWHLRDPRASQLIRMNIGTIQDTDTLKVRLKRGGGKPLGEVEESFATSLTPGDTFLIGGRIVRYESLREMTVEVSRDGGRKPKVAVFSGTKFATSTQLSQRILRMFQQDSWPELPRHTSQWLSLQREVSRLPEPGRLLVESFPHDGRMHVCIYGFAGRNAMQTLGLLLTKRMEELGLAPLGFVSTDYATLIWGLEEVLDPTALFDPVALRNGLDGWLAGNAVMKRTFRGAATIAGLIQRNTPSTRKSGRQATFSSDILYDTLLKYDPNHLLMEITRQEAMRGLVDFGRIVEMTQRVAGRIDHLRLERVSPLAAPLFMEIGKVPIEGEGRARLEAQEAERLMQEAGLV</sequence>
<keyword evidence="8" id="KW-0413">Isomerase</keyword>
<evidence type="ECO:0000313" key="14">
    <source>
        <dbReference type="Proteomes" id="UP000265848"/>
    </source>
</evidence>
<evidence type="ECO:0000313" key="13">
    <source>
        <dbReference type="EMBL" id="RII40020.1"/>
    </source>
</evidence>
<evidence type="ECO:0000256" key="5">
    <source>
        <dbReference type="ARBA" id="ARBA00022840"/>
    </source>
</evidence>
<dbReference type="CDD" id="cd17922">
    <property type="entry name" value="DEXHc_LHR-like"/>
    <property type="match status" value="1"/>
</dbReference>
<dbReference type="GO" id="GO:0016874">
    <property type="term" value="F:ligase activity"/>
    <property type="evidence" value="ECO:0007669"/>
    <property type="project" value="UniProtKB-KW"/>
</dbReference>
<dbReference type="Pfam" id="PF19306">
    <property type="entry name" value="WHD_Lhr"/>
    <property type="match status" value="1"/>
</dbReference>
<dbReference type="InterPro" id="IPR011545">
    <property type="entry name" value="DEAD/DEAH_box_helicase_dom"/>
</dbReference>
<feature type="domain" description="Helicase ATP-binding" evidence="11">
    <location>
        <begin position="26"/>
        <end position="204"/>
    </location>
</feature>
<keyword evidence="5" id="KW-0067">ATP-binding</keyword>
<dbReference type="EMBL" id="QWJJ01000003">
    <property type="protein sequence ID" value="RII40020.1"/>
    <property type="molecule type" value="Genomic_DNA"/>
</dbReference>
<dbReference type="Proteomes" id="UP000265848">
    <property type="component" value="Unassembled WGS sequence"/>
</dbReference>
<dbReference type="InterPro" id="IPR027417">
    <property type="entry name" value="P-loop_NTPase"/>
</dbReference>
<dbReference type="InterPro" id="IPR001650">
    <property type="entry name" value="Helicase_C-like"/>
</dbReference>
<dbReference type="InterPro" id="IPR026362">
    <property type="entry name" value="DEXH_lig_assoc"/>
</dbReference>
<proteinExistence type="inferred from homology"/>
<evidence type="ECO:0000256" key="2">
    <source>
        <dbReference type="ARBA" id="ARBA00022763"/>
    </source>
</evidence>
<keyword evidence="7" id="KW-0234">DNA repair</keyword>
<name>A0A399J448_9RHOB</name>
<accession>A0A399J448</accession>
<dbReference type="InterPro" id="IPR014001">
    <property type="entry name" value="Helicase_ATP-bd"/>
</dbReference>
<dbReference type="SMART" id="SM00490">
    <property type="entry name" value="HELICc"/>
    <property type="match status" value="1"/>
</dbReference>
<dbReference type="CDD" id="cd18796">
    <property type="entry name" value="SF2_C_LHR"/>
    <property type="match status" value="1"/>
</dbReference>
<dbReference type="PANTHER" id="PTHR47962">
    <property type="entry name" value="ATP-DEPENDENT HELICASE LHR-RELATED-RELATED"/>
    <property type="match status" value="1"/>
</dbReference>
<evidence type="ECO:0000259" key="11">
    <source>
        <dbReference type="PROSITE" id="PS51192"/>
    </source>
</evidence>
<evidence type="ECO:0000256" key="8">
    <source>
        <dbReference type="ARBA" id="ARBA00023235"/>
    </source>
</evidence>
<dbReference type="AlphaFoldDB" id="A0A399J448"/>
<dbReference type="PIRSF" id="PIRSF037307">
    <property type="entry name" value="Lhr-like_helic_prd"/>
    <property type="match status" value="1"/>
</dbReference>
<feature type="domain" description="Helicase C-terminal" evidence="12">
    <location>
        <begin position="235"/>
        <end position="383"/>
    </location>
</feature>
<dbReference type="InterPro" id="IPR052511">
    <property type="entry name" value="ATP-dep_Helicase"/>
</dbReference>
<dbReference type="InterPro" id="IPR017170">
    <property type="entry name" value="Lhr-like"/>
</dbReference>
<dbReference type="SMART" id="SM00487">
    <property type="entry name" value="DEXDc"/>
    <property type="match status" value="1"/>
</dbReference>
<dbReference type="NCBIfam" id="TIGR04121">
    <property type="entry name" value="DEXH_lig_assoc"/>
    <property type="match status" value="1"/>
</dbReference>
<dbReference type="GO" id="GO:0005524">
    <property type="term" value="F:ATP binding"/>
    <property type="evidence" value="ECO:0007669"/>
    <property type="project" value="UniProtKB-KW"/>
</dbReference>
<keyword evidence="2" id="KW-0227">DNA damage</keyword>
<evidence type="ECO:0000256" key="3">
    <source>
        <dbReference type="ARBA" id="ARBA00022801"/>
    </source>
</evidence>
<dbReference type="Pfam" id="PF08494">
    <property type="entry name" value="DEAD_assoc"/>
    <property type="match status" value="1"/>
</dbReference>
<dbReference type="InterPro" id="IPR013701">
    <property type="entry name" value="Lhr-like_DEAD/DEAH_assoc"/>
</dbReference>
<dbReference type="SUPFAM" id="SSF52540">
    <property type="entry name" value="P-loop containing nucleoside triphosphate hydrolases"/>
    <property type="match status" value="1"/>
</dbReference>
<keyword evidence="14" id="KW-1185">Reference proteome</keyword>
<dbReference type="PROSITE" id="PS51194">
    <property type="entry name" value="HELICASE_CTER"/>
    <property type="match status" value="1"/>
</dbReference>
<evidence type="ECO:0000256" key="10">
    <source>
        <dbReference type="SAM" id="MobiDB-lite"/>
    </source>
</evidence>
<evidence type="ECO:0000256" key="9">
    <source>
        <dbReference type="ARBA" id="ARBA00093467"/>
    </source>
</evidence>
<dbReference type="Pfam" id="PF00270">
    <property type="entry name" value="DEAD"/>
    <property type="match status" value="1"/>
</dbReference>
<dbReference type="OrthoDB" id="9815222at2"/>
<feature type="region of interest" description="Disordered" evidence="10">
    <location>
        <begin position="95"/>
        <end position="116"/>
    </location>
</feature>
<comment type="similarity">
    <text evidence="9">Belongs to the Lhr helicase family. Lhr-Core subfamily.</text>
</comment>
<reference evidence="13 14" key="1">
    <citation type="submission" date="2018-08" db="EMBL/GenBank/DDBJ databases">
        <title>Pseudooceanicola sediminis CY03 in the family Rhodobacteracea.</title>
        <authorList>
            <person name="Zhang Y.-J."/>
        </authorList>
    </citation>
    <scope>NUCLEOTIDE SEQUENCE [LARGE SCALE GENOMIC DNA]</scope>
    <source>
        <strain evidence="13 14">CY03</strain>
    </source>
</reference>
<dbReference type="GO" id="GO:0004386">
    <property type="term" value="F:helicase activity"/>
    <property type="evidence" value="ECO:0007669"/>
    <property type="project" value="UniProtKB-KW"/>
</dbReference>
<evidence type="ECO:0000256" key="6">
    <source>
        <dbReference type="ARBA" id="ARBA00023125"/>
    </source>
</evidence>
<keyword evidence="13" id="KW-0436">Ligase</keyword>
<protein>
    <submittedName>
        <fullName evidence="13">Ligase-associated DNA damage response DEXH box helicase</fullName>
    </submittedName>
</protein>
<dbReference type="GO" id="GO:0003677">
    <property type="term" value="F:DNA binding"/>
    <property type="evidence" value="ECO:0007669"/>
    <property type="project" value="UniProtKB-KW"/>
</dbReference>
<dbReference type="PROSITE" id="PS51192">
    <property type="entry name" value="HELICASE_ATP_BIND_1"/>
    <property type="match status" value="1"/>
</dbReference>
<evidence type="ECO:0000256" key="7">
    <source>
        <dbReference type="ARBA" id="ARBA00023204"/>
    </source>
</evidence>
<keyword evidence="4" id="KW-0347">Helicase</keyword>
<keyword evidence="1" id="KW-0547">Nucleotide-binding</keyword>
<evidence type="ECO:0000256" key="4">
    <source>
        <dbReference type="ARBA" id="ARBA00022806"/>
    </source>
</evidence>
<evidence type="ECO:0000259" key="12">
    <source>
        <dbReference type="PROSITE" id="PS51194"/>
    </source>
</evidence>
<organism evidence="13 14">
    <name type="scientific">Pseudooceanicola sediminis</name>
    <dbReference type="NCBI Taxonomy" id="2211117"/>
    <lineage>
        <taxon>Bacteria</taxon>
        <taxon>Pseudomonadati</taxon>
        <taxon>Pseudomonadota</taxon>
        <taxon>Alphaproteobacteria</taxon>
        <taxon>Rhodobacterales</taxon>
        <taxon>Paracoccaceae</taxon>
        <taxon>Pseudooceanicola</taxon>
    </lineage>
</organism>
<dbReference type="Pfam" id="PF00271">
    <property type="entry name" value="Helicase_C"/>
    <property type="match status" value="1"/>
</dbReference>
<dbReference type="InterPro" id="IPR045628">
    <property type="entry name" value="Lhr_WH_dom"/>
</dbReference>
<gene>
    <name evidence="13" type="ORF">DL237_04865</name>
</gene>
<keyword evidence="6" id="KW-0238">DNA-binding</keyword>
<dbReference type="Gene3D" id="3.40.50.300">
    <property type="entry name" value="P-loop containing nucleotide triphosphate hydrolases"/>
    <property type="match status" value="2"/>
</dbReference>
<dbReference type="PANTHER" id="PTHR47962:SF3">
    <property type="entry name" value="LARGE ATP-DEPENDENT HELICASE-RELATED PROTEIN"/>
    <property type="match status" value="1"/>
</dbReference>
<comment type="caution">
    <text evidence="13">The sequence shown here is derived from an EMBL/GenBank/DDBJ whole genome shotgun (WGS) entry which is preliminary data.</text>
</comment>
<dbReference type="GO" id="GO:0006281">
    <property type="term" value="P:DNA repair"/>
    <property type="evidence" value="ECO:0007669"/>
    <property type="project" value="UniProtKB-KW"/>
</dbReference>
<evidence type="ECO:0000256" key="1">
    <source>
        <dbReference type="ARBA" id="ARBA00022741"/>
    </source>
</evidence>
<dbReference type="GO" id="GO:0016887">
    <property type="term" value="F:ATP hydrolysis activity"/>
    <property type="evidence" value="ECO:0007669"/>
    <property type="project" value="TreeGrafter"/>
</dbReference>